<dbReference type="AlphaFoldDB" id="A0A0H4PHB1"/>
<dbReference type="OrthoDB" id="839994at2"/>
<proteinExistence type="predicted"/>
<gene>
    <name evidence="1" type="ORF">CA2015_2835</name>
</gene>
<keyword evidence="2" id="KW-1185">Reference proteome</keyword>
<dbReference type="Proteomes" id="UP000036520">
    <property type="component" value="Chromosome"/>
</dbReference>
<sequence length="75" mass="8154">MKRNFIASVEENATGKIDQIAGELRRKGCTIKQVLKLSGIITGCSSGNESKLEDLKISGIKYIEEDRQVGALGED</sequence>
<protein>
    <submittedName>
        <fullName evidence="1">Uncharacterized protein</fullName>
    </submittedName>
</protein>
<dbReference type="EMBL" id="CP012040">
    <property type="protein sequence ID" value="AKP52243.1"/>
    <property type="molecule type" value="Genomic_DNA"/>
</dbReference>
<reference evidence="1 2" key="1">
    <citation type="submission" date="2015-07" db="EMBL/GenBank/DDBJ databases">
        <authorList>
            <person name="Kim K.M."/>
        </authorList>
    </citation>
    <scope>NUCLEOTIDE SEQUENCE [LARGE SCALE GENOMIC DNA]</scope>
    <source>
        <strain evidence="1 2">KCTC 12363</strain>
    </source>
</reference>
<evidence type="ECO:0000313" key="2">
    <source>
        <dbReference type="Proteomes" id="UP000036520"/>
    </source>
</evidence>
<name>A0A0H4PHB1_9BACT</name>
<accession>A0A0H4PHB1</accession>
<dbReference type="RefSeq" id="WP_048642486.1">
    <property type="nucleotide sequence ID" value="NZ_CAXBGM010000022.1"/>
</dbReference>
<organism evidence="1 2">
    <name type="scientific">Cyclobacterium amurskyense</name>
    <dbReference type="NCBI Taxonomy" id="320787"/>
    <lineage>
        <taxon>Bacteria</taxon>
        <taxon>Pseudomonadati</taxon>
        <taxon>Bacteroidota</taxon>
        <taxon>Cytophagia</taxon>
        <taxon>Cytophagales</taxon>
        <taxon>Cyclobacteriaceae</taxon>
        <taxon>Cyclobacterium</taxon>
    </lineage>
</organism>
<dbReference type="KEGG" id="camu:CA2015_2835"/>
<evidence type="ECO:0000313" key="1">
    <source>
        <dbReference type="EMBL" id="AKP52243.1"/>
    </source>
</evidence>